<dbReference type="SMART" id="SM00869">
    <property type="entry name" value="Autotransporter"/>
    <property type="match status" value="1"/>
</dbReference>
<protein>
    <submittedName>
        <fullName evidence="2">Tandem-95 repeat protein</fullName>
    </submittedName>
</protein>
<dbReference type="Gene3D" id="2.60.40.3440">
    <property type="match status" value="3"/>
</dbReference>
<evidence type="ECO:0000259" key="1">
    <source>
        <dbReference type="PROSITE" id="PS51208"/>
    </source>
</evidence>
<organism evidence="2 3">
    <name type="scientific">Sulfitobacter geojensis</name>
    <dbReference type="NCBI Taxonomy" id="1342299"/>
    <lineage>
        <taxon>Bacteria</taxon>
        <taxon>Pseudomonadati</taxon>
        <taxon>Pseudomonadota</taxon>
        <taxon>Alphaproteobacteria</taxon>
        <taxon>Rhodobacterales</taxon>
        <taxon>Roseobacteraceae</taxon>
        <taxon>Sulfitobacter</taxon>
    </lineage>
</organism>
<dbReference type="Pfam" id="PF17963">
    <property type="entry name" value="Big_9"/>
    <property type="match status" value="4"/>
</dbReference>
<reference evidence="2 3" key="1">
    <citation type="submission" date="2021-01" db="EMBL/GenBank/DDBJ databases">
        <title>Diatom-associated Roseobacters Show Island Model of Population Structure.</title>
        <authorList>
            <person name="Qu L."/>
            <person name="Feng X."/>
            <person name="Chen Y."/>
            <person name="Li L."/>
            <person name="Wang X."/>
            <person name="Hu Z."/>
            <person name="Wang H."/>
            <person name="Luo H."/>
        </authorList>
    </citation>
    <scope>NUCLEOTIDE SEQUENCE [LARGE SCALE GENOMIC DNA]</scope>
    <source>
        <strain evidence="2 3">TR60-84</strain>
    </source>
</reference>
<dbReference type="SUPFAM" id="SSF103515">
    <property type="entry name" value="Autotransporter"/>
    <property type="match status" value="1"/>
</dbReference>
<comment type="caution">
    <text evidence="2">The sequence shown here is derived from an EMBL/GenBank/DDBJ whole genome shotgun (WGS) entry which is preliminary data.</text>
</comment>
<dbReference type="NCBIfam" id="NF012211">
    <property type="entry name" value="tand_rpt_95"/>
    <property type="match status" value="2"/>
</dbReference>
<dbReference type="InterPro" id="IPR005546">
    <property type="entry name" value="Autotransporte_beta"/>
</dbReference>
<dbReference type="InterPro" id="IPR036709">
    <property type="entry name" value="Autotransporte_beta_dom_sf"/>
</dbReference>
<keyword evidence="3" id="KW-1185">Reference proteome</keyword>
<sequence length="1456" mass="150841">MLKAIKTIGSFRTAAQHVMAATVVAVIGTVPNAGWANGSVTSQWAAAHGTGTPGCSNCHQDTSAAGARTTLSPYAQQLSSRLAYPDNGADRIDRVPPAQVLSAMQSLRSYLAPSISSVSALQGGAVISTQASPSGVVSFPAGTDGLSVTFNPGAIPFFGTYNGVVTPSVNAPAFSSTIPGGAISAAGSNSFTISMPDAETRRANRQAAVQPYALQFQPTNTMGFSDSAGLHASNRFSVGTANTPPVAAPDTFNPVLSQVHNASGTPIPLALNVLSNGRDVDPDHASAALSVTPASPVLSDPTYGSIARNGTGTGYVYTAPATLDPTAKTVTFSYSAVDEEGGTSVATTVTINVPAAAAPPATRDFVANDDLFLLAEDAILTGADVKINNGSGADDLDGAALSEVTFTSDDVSSGTLTFRSNGTFDYMPAADFSGDATFVYRLGDGTSIDSATVTIRVADGNDAPVVSPIQLVSANESRDPVTADLLISSSVSDPDGDTLSAENIVVSTSLLPVGTTVGFDPDSAVTVEGRDVTITPALFEELDSGETASITVSYDVSDGIETVPNTLRITILGLDDDLGRVAGAYADTLSSRYVSNTFGPHFDGQSAAPSSCLVCHASLATIDADVKTVDQCVQTPNVFTQYGLDLCLNRDAGTPPLTDLVRRMAAAEASYAPVLTPTDTLQISQSATAGTAIGAPLTTSSTGLDVFGSTARIHSYLINAETGTPATTDPTGQFAIDESGQISVASSALVAGTYTMTVFPVNDAGQRDNSGTRIARAGFFRQSPGPESAVTIEVIGDAPTPVDDLVNAVSDTANTFAVIANDSGGAPDSVTIVSAPQNGTAAVNADLTVTYTPNAGFTGSDSFTYRSRNGSGEAANIATVTLSVLSQGAVLALDDNATAVEGRTTVIDVLANDQNVRRNGADATIVSITSSPDADTEGRVTLDGQSILFTPQEGFTGTTSFIYLAQNPTSDGDVGSRATVTLSVVAVGGEVISAQITDPELLKVARVFEQSCSIVRGMDTLDTQAVQFLDICTQLTIAASNDEDLAQAMRALRNEEHFAAVDATATVARGLGRVVSRRLSQIKDGGARGFNMAGMSLRVGDQTIPTEVVTQALRGFLGFEDDPLGNKKWGLFIAGDIAWAERDANSNSSGYDLEATNLMIGYDRVLSDTYSLGVALGYAETTTDFGGGGKLESEGYQATFYAVQKDFLRRNLTFEGYISVGQMAFNSDRRINFSNGGALVDTTASAEFDGTYINIAPKLSYARTLGDYGDPLGALRTGTRVTWSASLDYLWMALDDYTETGGAGLALNVESETYQSMILAFGVDASRPIYIGADTRAEIYGGIEIRGELLDKDRTVSSAFAAAGQNAPRFLVSEEGTYGLGAGIEIGTVISVGPSGQLDLNYGYDFAGGGLTSQHLTFGFTKEMSRNGNLNLNVSRNFRSSGNDASTAELSYQSRF</sequence>
<proteinExistence type="predicted"/>
<dbReference type="EMBL" id="JAFBRM010000004">
    <property type="protein sequence ID" value="MBM1715064.1"/>
    <property type="molecule type" value="Genomic_DNA"/>
</dbReference>
<dbReference type="RefSeq" id="WP_203242959.1">
    <property type="nucleotide sequence ID" value="NZ_JAFBRH010000004.1"/>
</dbReference>
<name>A0AAE3B7G1_9RHOB</name>
<evidence type="ECO:0000313" key="3">
    <source>
        <dbReference type="Proteomes" id="UP000732193"/>
    </source>
</evidence>
<evidence type="ECO:0000313" key="2">
    <source>
        <dbReference type="EMBL" id="MBM1715064.1"/>
    </source>
</evidence>
<accession>A0AAE3B7G1</accession>
<dbReference type="Gene3D" id="2.40.128.130">
    <property type="entry name" value="Autotransporter beta-domain"/>
    <property type="match status" value="1"/>
</dbReference>
<feature type="domain" description="Autotransporter" evidence="1">
    <location>
        <begin position="1124"/>
        <end position="1424"/>
    </location>
</feature>
<dbReference type="Proteomes" id="UP000732193">
    <property type="component" value="Unassembled WGS sequence"/>
</dbReference>
<dbReference type="PROSITE" id="PS51208">
    <property type="entry name" value="AUTOTRANSPORTER"/>
    <property type="match status" value="1"/>
</dbReference>
<dbReference type="Pfam" id="PF03797">
    <property type="entry name" value="Autotransporter"/>
    <property type="match status" value="1"/>
</dbReference>
<gene>
    <name evidence="2" type="ORF">JQV55_15950</name>
</gene>